<keyword evidence="3" id="KW-1185">Reference proteome</keyword>
<organism evidence="2 3">
    <name type="scientific">Halolamina salifodinae</name>
    <dbReference type="NCBI Taxonomy" id="1202767"/>
    <lineage>
        <taxon>Archaea</taxon>
        <taxon>Methanobacteriati</taxon>
        <taxon>Methanobacteriota</taxon>
        <taxon>Stenosarchaea group</taxon>
        <taxon>Halobacteria</taxon>
        <taxon>Halobacteriales</taxon>
        <taxon>Haloferacaceae</taxon>
    </lineage>
</organism>
<evidence type="ECO:0000313" key="3">
    <source>
        <dbReference type="Proteomes" id="UP000823736"/>
    </source>
</evidence>
<keyword evidence="1" id="KW-0472">Membrane</keyword>
<protein>
    <submittedName>
        <fullName evidence="2">Putative membrane protein</fullName>
    </submittedName>
</protein>
<name>A0A8T4GSN4_9EURY</name>
<evidence type="ECO:0000313" key="2">
    <source>
        <dbReference type="EMBL" id="MBP1985866.1"/>
    </source>
</evidence>
<feature type="transmembrane region" description="Helical" evidence="1">
    <location>
        <begin position="46"/>
        <end position="67"/>
    </location>
</feature>
<sequence length="96" mass="9768">MPSPIDGNGADADSDADAALDPETEAAVRRIINEERNSPLSAVMQVLGGALFALLVVPVLLGLLVIIGIPVVGVAAIALLGLLAAIAYGWALPPFR</sequence>
<proteinExistence type="predicted"/>
<dbReference type="AlphaFoldDB" id="A0A8T4GSN4"/>
<dbReference type="EMBL" id="JAGGLC010000001">
    <property type="protein sequence ID" value="MBP1985866.1"/>
    <property type="molecule type" value="Genomic_DNA"/>
</dbReference>
<reference evidence="2" key="1">
    <citation type="submission" date="2021-03" db="EMBL/GenBank/DDBJ databases">
        <title>Genomic Encyclopedia of Type Strains, Phase IV (KMG-IV): sequencing the most valuable type-strain genomes for metagenomic binning, comparative biology and taxonomic classification.</title>
        <authorList>
            <person name="Goeker M."/>
        </authorList>
    </citation>
    <scope>NUCLEOTIDE SEQUENCE</scope>
    <source>
        <strain evidence="2">DSM 26232</strain>
    </source>
</reference>
<evidence type="ECO:0000256" key="1">
    <source>
        <dbReference type="SAM" id="Phobius"/>
    </source>
</evidence>
<comment type="caution">
    <text evidence="2">The sequence shown here is derived from an EMBL/GenBank/DDBJ whole genome shotgun (WGS) entry which is preliminary data.</text>
</comment>
<accession>A0A8T4GSN4</accession>
<gene>
    <name evidence="2" type="ORF">J2753_000339</name>
</gene>
<keyword evidence="1" id="KW-1133">Transmembrane helix</keyword>
<keyword evidence="1" id="KW-0812">Transmembrane</keyword>
<feature type="transmembrane region" description="Helical" evidence="1">
    <location>
        <begin position="73"/>
        <end position="92"/>
    </location>
</feature>
<dbReference type="Proteomes" id="UP000823736">
    <property type="component" value="Unassembled WGS sequence"/>
</dbReference>
<dbReference type="RefSeq" id="WP_209489832.1">
    <property type="nucleotide sequence ID" value="NZ_JAGGLC010000001.1"/>
</dbReference>